<evidence type="ECO:0000256" key="3">
    <source>
        <dbReference type="ARBA" id="ARBA00022448"/>
    </source>
</evidence>
<dbReference type="EMBL" id="CP000148">
    <property type="protein sequence ID" value="ABB33674.1"/>
    <property type="molecule type" value="Genomic_DNA"/>
</dbReference>
<gene>
    <name evidence="10" type="ordered locus">Gmet_3465</name>
</gene>
<feature type="chain" id="PRO_5004223127" evidence="9">
    <location>
        <begin position="20"/>
        <end position="441"/>
    </location>
</feature>
<proteinExistence type="inferred from homology"/>
<dbReference type="GO" id="GO:0015562">
    <property type="term" value="F:efflux transmembrane transporter activity"/>
    <property type="evidence" value="ECO:0007669"/>
    <property type="project" value="InterPro"/>
</dbReference>
<evidence type="ECO:0000256" key="2">
    <source>
        <dbReference type="ARBA" id="ARBA00007613"/>
    </source>
</evidence>
<keyword evidence="11" id="KW-1185">Reference proteome</keyword>
<feature type="signal peptide" evidence="9">
    <location>
        <begin position="1"/>
        <end position="19"/>
    </location>
</feature>
<sequence length="441" mass="48759">MKRLVILMGMVLLPHGVFAEAGVPAFALSRVIDFALENEPKLSVLGKDIEAAKHTVDAAKGGRWPRLDLEAGITRYRYAAPITPISGAPQNGGGFPPFDKDIYDASLTLKLPIYRGGRLVKNVEIAEINRLIAERALHQGRQELVFNVTSVYCKILELEELLKAHEQNVRQLEEHRRVTEQFVKAGSAARVDLMKTDVELAHGRQQVLATQNAGAAAYALLRSLMGVDESYPRFTVAEEPFPEKGYPPEEKAVEVALRQRPDYLKVKARTELFQARLDLARGKRLPSVDVAGEYGERAGDSLSFKENWNIGLRLSYPLFDGGITRAEIKKGMVELERTGEELRAVRLSIVREVREAYLAVADAEKRLAVAREAISSAEENLRVEQLKYETGVGTTRDVIDAQTALLRATTDRHQASYDLAAAKAALDKALGSNAYGEVASR</sequence>
<evidence type="ECO:0000256" key="1">
    <source>
        <dbReference type="ARBA" id="ARBA00004442"/>
    </source>
</evidence>
<feature type="coiled-coil region" evidence="8">
    <location>
        <begin position="360"/>
        <end position="387"/>
    </location>
</feature>
<keyword evidence="4" id="KW-1134">Transmembrane beta strand</keyword>
<dbReference type="PANTHER" id="PTHR30026">
    <property type="entry name" value="OUTER MEMBRANE PROTEIN TOLC"/>
    <property type="match status" value="1"/>
</dbReference>
<comment type="similarity">
    <text evidence="2">Belongs to the outer membrane factor (OMF) (TC 1.B.17) family.</text>
</comment>
<keyword evidence="7" id="KW-0998">Cell outer membrane</keyword>
<reference evidence="10 11" key="2">
    <citation type="journal article" date="2009" name="BMC Microbiol.">
        <title>The genome sequence of Geobacter metallireducens: features of metabolism, physiology and regulation common and dissimilar to Geobacter sulfurreducens.</title>
        <authorList>
            <person name="Aklujkar M."/>
            <person name="Krushkal J."/>
            <person name="DiBartolo G."/>
            <person name="Lapidus A."/>
            <person name="Land M.L."/>
            <person name="Lovley D.R."/>
        </authorList>
    </citation>
    <scope>NUCLEOTIDE SEQUENCE [LARGE SCALE GENOMIC DNA]</scope>
    <source>
        <strain evidence="11">ATCC 53774 / DSM 7210 / GS-15</strain>
    </source>
</reference>
<keyword evidence="6" id="KW-0472">Membrane</keyword>
<evidence type="ECO:0000256" key="9">
    <source>
        <dbReference type="SAM" id="SignalP"/>
    </source>
</evidence>
<dbReference type="KEGG" id="gme:Gmet_3465"/>
<keyword evidence="3" id="KW-0813">Transport</keyword>
<evidence type="ECO:0000256" key="8">
    <source>
        <dbReference type="SAM" id="Coils"/>
    </source>
</evidence>
<dbReference type="HOGENOM" id="CLU_012817_10_6_7"/>
<dbReference type="GO" id="GO:0015288">
    <property type="term" value="F:porin activity"/>
    <property type="evidence" value="ECO:0007669"/>
    <property type="project" value="TreeGrafter"/>
</dbReference>
<dbReference type="GO" id="GO:1990281">
    <property type="term" value="C:efflux pump complex"/>
    <property type="evidence" value="ECO:0007669"/>
    <property type="project" value="TreeGrafter"/>
</dbReference>
<keyword evidence="5" id="KW-0812">Transmembrane</keyword>
<dbReference type="RefSeq" id="WP_004513916.1">
    <property type="nucleotide sequence ID" value="NC_007517.1"/>
</dbReference>
<dbReference type="Proteomes" id="UP000007073">
    <property type="component" value="Chromosome"/>
</dbReference>
<evidence type="ECO:0000256" key="5">
    <source>
        <dbReference type="ARBA" id="ARBA00022692"/>
    </source>
</evidence>
<accession>Q39Q00</accession>
<dbReference type="Pfam" id="PF02321">
    <property type="entry name" value="OEP"/>
    <property type="match status" value="2"/>
</dbReference>
<dbReference type="STRING" id="269799.Gmet_3465"/>
<evidence type="ECO:0000313" key="10">
    <source>
        <dbReference type="EMBL" id="ABB33674.1"/>
    </source>
</evidence>
<evidence type="ECO:0000313" key="11">
    <source>
        <dbReference type="Proteomes" id="UP000007073"/>
    </source>
</evidence>
<evidence type="ECO:0000256" key="7">
    <source>
        <dbReference type="ARBA" id="ARBA00023237"/>
    </source>
</evidence>
<comment type="subcellular location">
    <subcellularLocation>
        <location evidence="1">Cell outer membrane</location>
    </subcellularLocation>
</comment>
<dbReference type="Gene3D" id="1.20.1600.10">
    <property type="entry name" value="Outer membrane efflux proteins (OEP)"/>
    <property type="match status" value="1"/>
</dbReference>
<evidence type="ECO:0000256" key="6">
    <source>
        <dbReference type="ARBA" id="ARBA00023136"/>
    </source>
</evidence>
<keyword evidence="8" id="KW-0175">Coiled coil</keyword>
<dbReference type="AlphaFoldDB" id="Q39Q00"/>
<reference evidence="10 11" key="1">
    <citation type="submission" date="2005-10" db="EMBL/GenBank/DDBJ databases">
        <title>Complete sequence of Geobacter metallireducens GS-15.</title>
        <authorList>
            <consortium name="US DOE Joint Genome Institute"/>
            <person name="Copeland A."/>
            <person name="Lucas S."/>
            <person name="Lapidus A."/>
            <person name="Barry K."/>
            <person name="Detter J.C."/>
            <person name="Glavina T."/>
            <person name="Hammon N."/>
            <person name="Israni S."/>
            <person name="Pitluck S."/>
            <person name="Di Bartolo G."/>
            <person name="Chain P."/>
            <person name="Schmutz J."/>
            <person name="Larimer F."/>
            <person name="Land M."/>
            <person name="Kyrpides N."/>
            <person name="Ivanova N."/>
            <person name="Richardson P."/>
        </authorList>
    </citation>
    <scope>NUCLEOTIDE SEQUENCE [LARGE SCALE GENOMIC DNA]</scope>
    <source>
        <strain evidence="11">ATCC 53774 / DSM 7210 / GS-15</strain>
    </source>
</reference>
<protein>
    <submittedName>
        <fullName evidence="10">Efflux pump, RND family, outer membrane protein</fullName>
    </submittedName>
</protein>
<dbReference type="PANTHER" id="PTHR30026:SF20">
    <property type="entry name" value="OUTER MEMBRANE PROTEIN TOLC"/>
    <property type="match status" value="1"/>
</dbReference>
<evidence type="ECO:0000256" key="4">
    <source>
        <dbReference type="ARBA" id="ARBA00022452"/>
    </source>
</evidence>
<dbReference type="InterPro" id="IPR003423">
    <property type="entry name" value="OMP_efflux"/>
</dbReference>
<name>Q39Q00_GEOMG</name>
<dbReference type="SUPFAM" id="SSF56954">
    <property type="entry name" value="Outer membrane efflux proteins (OEP)"/>
    <property type="match status" value="1"/>
</dbReference>
<dbReference type="eggNOG" id="COG1538">
    <property type="taxonomic scope" value="Bacteria"/>
</dbReference>
<dbReference type="GO" id="GO:0009279">
    <property type="term" value="C:cell outer membrane"/>
    <property type="evidence" value="ECO:0007669"/>
    <property type="project" value="UniProtKB-SubCell"/>
</dbReference>
<keyword evidence="9" id="KW-0732">Signal</keyword>
<dbReference type="InterPro" id="IPR051906">
    <property type="entry name" value="TolC-like"/>
</dbReference>
<organism evidence="10 11">
    <name type="scientific">Geobacter metallireducens (strain ATCC 53774 / DSM 7210 / GS-15)</name>
    <dbReference type="NCBI Taxonomy" id="269799"/>
    <lineage>
        <taxon>Bacteria</taxon>
        <taxon>Pseudomonadati</taxon>
        <taxon>Thermodesulfobacteriota</taxon>
        <taxon>Desulfuromonadia</taxon>
        <taxon>Geobacterales</taxon>
        <taxon>Geobacteraceae</taxon>
        <taxon>Geobacter</taxon>
    </lineage>
</organism>